<keyword evidence="2" id="KW-1185">Reference proteome</keyword>
<evidence type="ECO:0000313" key="2">
    <source>
        <dbReference type="Proteomes" id="UP001159363"/>
    </source>
</evidence>
<name>A0ABQ9HZJ4_9NEOP</name>
<accession>A0ABQ9HZJ4</accession>
<proteinExistence type="predicted"/>
<dbReference type="EMBL" id="JARBHB010000003">
    <property type="protein sequence ID" value="KAJ8889420.1"/>
    <property type="molecule type" value="Genomic_DNA"/>
</dbReference>
<gene>
    <name evidence="1" type="ORF">PR048_008919</name>
</gene>
<organism evidence="1 2">
    <name type="scientific">Dryococelus australis</name>
    <dbReference type="NCBI Taxonomy" id="614101"/>
    <lineage>
        <taxon>Eukaryota</taxon>
        <taxon>Metazoa</taxon>
        <taxon>Ecdysozoa</taxon>
        <taxon>Arthropoda</taxon>
        <taxon>Hexapoda</taxon>
        <taxon>Insecta</taxon>
        <taxon>Pterygota</taxon>
        <taxon>Neoptera</taxon>
        <taxon>Polyneoptera</taxon>
        <taxon>Phasmatodea</taxon>
        <taxon>Verophasmatodea</taxon>
        <taxon>Anareolatae</taxon>
        <taxon>Phasmatidae</taxon>
        <taxon>Eurycanthinae</taxon>
        <taxon>Dryococelus</taxon>
    </lineage>
</organism>
<protein>
    <submittedName>
        <fullName evidence="1">Uncharacterized protein</fullName>
    </submittedName>
</protein>
<sequence length="178" mass="19877">MDHGCLSRLFTLHLVCRSPTQGARVGHDPSLIGPLLLLLWHQSQTGVLFCWRARPPRPVYSQPLLIPTVFLLPLSSVDDYLEMAPSPCSECDRAAKVLFLDYSSVSNKHGGTVAEQLACSPLTKANRVQSPAGSLPDFCKWESRWQVFSGISYFPTPSFRCCSTLTSLHYHQLPRPQH</sequence>
<dbReference type="Proteomes" id="UP001159363">
    <property type="component" value="Chromosome 3"/>
</dbReference>
<evidence type="ECO:0000313" key="1">
    <source>
        <dbReference type="EMBL" id="KAJ8889420.1"/>
    </source>
</evidence>
<comment type="caution">
    <text evidence="1">The sequence shown here is derived from an EMBL/GenBank/DDBJ whole genome shotgun (WGS) entry which is preliminary data.</text>
</comment>
<reference evidence="1 2" key="1">
    <citation type="submission" date="2023-02" db="EMBL/GenBank/DDBJ databases">
        <title>LHISI_Scaffold_Assembly.</title>
        <authorList>
            <person name="Stuart O.P."/>
            <person name="Cleave R."/>
            <person name="Magrath M.J.L."/>
            <person name="Mikheyev A.S."/>
        </authorList>
    </citation>
    <scope>NUCLEOTIDE SEQUENCE [LARGE SCALE GENOMIC DNA]</scope>
    <source>
        <strain evidence="1">Daus_M_001</strain>
        <tissue evidence="1">Leg muscle</tissue>
    </source>
</reference>